<name>A0A1Y1ZTN5_9PLEO</name>
<proteinExistence type="predicted"/>
<evidence type="ECO:0000313" key="2">
    <source>
        <dbReference type="Proteomes" id="UP000193144"/>
    </source>
</evidence>
<dbReference type="Proteomes" id="UP000193144">
    <property type="component" value="Unassembled WGS sequence"/>
</dbReference>
<gene>
    <name evidence="1" type="ORF">BCR34DRAFT_649136</name>
</gene>
<reference evidence="1 2" key="1">
    <citation type="submission" date="2016-07" db="EMBL/GenBank/DDBJ databases">
        <title>Pervasive Adenine N6-methylation of Active Genes in Fungi.</title>
        <authorList>
            <consortium name="DOE Joint Genome Institute"/>
            <person name="Mondo S.J."/>
            <person name="Dannebaum R.O."/>
            <person name="Kuo R.C."/>
            <person name="Labutti K."/>
            <person name="Haridas S."/>
            <person name="Kuo A."/>
            <person name="Salamov A."/>
            <person name="Ahrendt S.R."/>
            <person name="Lipzen A."/>
            <person name="Sullivan W."/>
            <person name="Andreopoulos W.B."/>
            <person name="Clum A."/>
            <person name="Lindquist E."/>
            <person name="Daum C."/>
            <person name="Ramamoorthy G.K."/>
            <person name="Gryganskyi A."/>
            <person name="Culley D."/>
            <person name="Magnuson J.K."/>
            <person name="James T.Y."/>
            <person name="O'Malley M.A."/>
            <person name="Stajich J.E."/>
            <person name="Spatafora J.W."/>
            <person name="Visel A."/>
            <person name="Grigoriev I.V."/>
        </authorList>
    </citation>
    <scope>NUCLEOTIDE SEQUENCE [LARGE SCALE GENOMIC DNA]</scope>
    <source>
        <strain evidence="1 2">CBS 115471</strain>
    </source>
</reference>
<sequence>MHSSSKDNQPINPGHLHLTECVHHRNGSYKRSIRYYDPTNSTECYRKAPATPLEFTCVILVECFPTFPQFLKYCRDKGNRRSSNRAYAKWHSAPGSDDDRRSFSKTGMQFSRNTQPTLSNRTAIDCETARNCIHSRERPNSIPSTISYASTNVPASPQVEAPVSPVSPNAARPMSSDLLQARQISVTPIHLATIRKTVDVRVSNHTNCPSLFDQETAKKR</sequence>
<comment type="caution">
    <text evidence="1">The sequence shown here is derived from an EMBL/GenBank/DDBJ whole genome shotgun (WGS) entry which is preliminary data.</text>
</comment>
<accession>A0A1Y1ZTN5</accession>
<dbReference type="AlphaFoldDB" id="A0A1Y1ZTN5"/>
<dbReference type="EMBL" id="MCFA01000042">
    <property type="protein sequence ID" value="ORY13407.1"/>
    <property type="molecule type" value="Genomic_DNA"/>
</dbReference>
<evidence type="ECO:0000313" key="1">
    <source>
        <dbReference type="EMBL" id="ORY13407.1"/>
    </source>
</evidence>
<protein>
    <submittedName>
        <fullName evidence="1">Uncharacterized protein</fullName>
    </submittedName>
</protein>
<keyword evidence="2" id="KW-1185">Reference proteome</keyword>
<organism evidence="1 2">
    <name type="scientific">Clohesyomyces aquaticus</name>
    <dbReference type="NCBI Taxonomy" id="1231657"/>
    <lineage>
        <taxon>Eukaryota</taxon>
        <taxon>Fungi</taxon>
        <taxon>Dikarya</taxon>
        <taxon>Ascomycota</taxon>
        <taxon>Pezizomycotina</taxon>
        <taxon>Dothideomycetes</taxon>
        <taxon>Pleosporomycetidae</taxon>
        <taxon>Pleosporales</taxon>
        <taxon>Lindgomycetaceae</taxon>
        <taxon>Clohesyomyces</taxon>
    </lineage>
</organism>
<dbReference type="OrthoDB" id="5342292at2759"/>